<dbReference type="Pfam" id="PF01810">
    <property type="entry name" value="LysE"/>
    <property type="match status" value="1"/>
</dbReference>
<evidence type="ECO:0000313" key="7">
    <source>
        <dbReference type="EMBL" id="QLI05297.1"/>
    </source>
</evidence>
<dbReference type="AlphaFoldDB" id="A0A7H9CGM6"/>
<keyword evidence="8" id="KW-1185">Reference proteome</keyword>
<feature type="transmembrane region" description="Helical" evidence="6">
    <location>
        <begin position="173"/>
        <end position="193"/>
    </location>
</feature>
<accession>A0A7H9CGM6</accession>
<dbReference type="PANTHER" id="PTHR38825">
    <property type="entry name" value="LYSINE EXPORTER PROTEIN (LYSE/YGGA)"/>
    <property type="match status" value="1"/>
</dbReference>
<keyword evidence="3 6" id="KW-0812">Transmembrane</keyword>
<dbReference type="InterPro" id="IPR001123">
    <property type="entry name" value="LeuE-type"/>
</dbReference>
<dbReference type="EMBL" id="CP049075">
    <property type="protein sequence ID" value="QLI05297.1"/>
    <property type="molecule type" value="Genomic_DNA"/>
</dbReference>
<proteinExistence type="predicted"/>
<dbReference type="RefSeq" id="WP_179975818.1">
    <property type="nucleotide sequence ID" value="NZ_CP049075.1"/>
</dbReference>
<evidence type="ECO:0000256" key="3">
    <source>
        <dbReference type="ARBA" id="ARBA00022692"/>
    </source>
</evidence>
<feature type="transmembrane region" description="Helical" evidence="6">
    <location>
        <begin position="37"/>
        <end position="60"/>
    </location>
</feature>
<protein>
    <submittedName>
        <fullName evidence="7">Transporter, LysE family</fullName>
    </submittedName>
</protein>
<feature type="transmembrane region" description="Helical" evidence="6">
    <location>
        <begin position="108"/>
        <end position="127"/>
    </location>
</feature>
<comment type="subcellular location">
    <subcellularLocation>
        <location evidence="1">Cell membrane</location>
        <topology evidence="1">Multi-pass membrane protein</topology>
    </subcellularLocation>
</comment>
<gene>
    <name evidence="7" type="ORF">CINF_0781</name>
</gene>
<evidence type="ECO:0000256" key="2">
    <source>
        <dbReference type="ARBA" id="ARBA00022475"/>
    </source>
</evidence>
<keyword evidence="2" id="KW-1003">Cell membrane</keyword>
<sequence>MDSFIQGLMLGYGVALPIGPLMILIMQYALRGFKFGLSLGLGAMSADLIFFTLLSFGLLGFVKNELVLKILGGFGAGFMLYLAFSIFKSATKISLNSTQKGKENIIKCFIKGFLLNGINPFVLIFWLSVSSFVATTKSAVFAMFGVILGIFSTIFFVVLVVSRLGHTISLRTARLITQGSAFLILAFALIMIYNTFIKGF</sequence>
<dbReference type="GO" id="GO:0005886">
    <property type="term" value="C:plasma membrane"/>
    <property type="evidence" value="ECO:0007669"/>
    <property type="project" value="UniProtKB-SubCell"/>
</dbReference>
<reference evidence="7 8" key="1">
    <citation type="submission" date="2020-02" db="EMBL/GenBank/DDBJ databases">
        <title>Complete genome sequence of the novel Campylobacter species Candidatus Campylobacter infans.</title>
        <authorList>
            <person name="Duim B."/>
            <person name="Zomer A."/>
            <person name="van der Graaf L."/>
            <person name="Wagenaar J."/>
        </authorList>
    </citation>
    <scope>NUCLEOTIDE SEQUENCE [LARGE SCALE GENOMIC DNA]</scope>
    <source>
        <strain evidence="7 8">19S00001</strain>
    </source>
</reference>
<evidence type="ECO:0000313" key="8">
    <source>
        <dbReference type="Proteomes" id="UP000509414"/>
    </source>
</evidence>
<keyword evidence="5 6" id="KW-0472">Membrane</keyword>
<evidence type="ECO:0000256" key="1">
    <source>
        <dbReference type="ARBA" id="ARBA00004651"/>
    </source>
</evidence>
<name>A0A7H9CGM6_9BACT</name>
<evidence type="ECO:0000256" key="4">
    <source>
        <dbReference type="ARBA" id="ARBA00022989"/>
    </source>
</evidence>
<dbReference type="KEGG" id="cinf:CINF_0781"/>
<dbReference type="GO" id="GO:0006865">
    <property type="term" value="P:amino acid transport"/>
    <property type="evidence" value="ECO:0007669"/>
    <property type="project" value="InterPro"/>
</dbReference>
<feature type="transmembrane region" description="Helical" evidence="6">
    <location>
        <begin position="66"/>
        <end position="87"/>
    </location>
</feature>
<organism evidence="7 8">
    <name type="scientific">Candidatus Campylobacter infans</name>
    <dbReference type="NCBI Taxonomy" id="2561898"/>
    <lineage>
        <taxon>Bacteria</taxon>
        <taxon>Pseudomonadati</taxon>
        <taxon>Campylobacterota</taxon>
        <taxon>Epsilonproteobacteria</taxon>
        <taxon>Campylobacterales</taxon>
        <taxon>Campylobacteraceae</taxon>
        <taxon>Campylobacter</taxon>
    </lineage>
</organism>
<feature type="transmembrane region" description="Helical" evidence="6">
    <location>
        <begin position="139"/>
        <end position="161"/>
    </location>
</feature>
<keyword evidence="4 6" id="KW-1133">Transmembrane helix</keyword>
<dbReference type="PANTHER" id="PTHR38825:SF2">
    <property type="entry name" value="LYSINE TRANSPORTER LYSE"/>
    <property type="match status" value="1"/>
</dbReference>
<evidence type="ECO:0000256" key="6">
    <source>
        <dbReference type="SAM" id="Phobius"/>
    </source>
</evidence>
<dbReference type="Proteomes" id="UP000509414">
    <property type="component" value="Chromosome"/>
</dbReference>
<feature type="transmembrane region" description="Helical" evidence="6">
    <location>
        <begin position="12"/>
        <end position="30"/>
    </location>
</feature>
<evidence type="ECO:0000256" key="5">
    <source>
        <dbReference type="ARBA" id="ARBA00023136"/>
    </source>
</evidence>